<dbReference type="EMBL" id="VUJU01010088">
    <property type="protein sequence ID" value="KAF0715925.1"/>
    <property type="molecule type" value="Genomic_DNA"/>
</dbReference>
<feature type="domain" description="Reverse transcriptase" evidence="1">
    <location>
        <begin position="432"/>
        <end position="678"/>
    </location>
</feature>
<evidence type="ECO:0000313" key="2">
    <source>
        <dbReference type="EMBL" id="KAF0715925.1"/>
    </source>
</evidence>
<dbReference type="Pfam" id="PF14529">
    <property type="entry name" value="Exo_endo_phos_2"/>
    <property type="match status" value="1"/>
</dbReference>
<dbReference type="Pfam" id="PF00078">
    <property type="entry name" value="RVT_1"/>
    <property type="match status" value="1"/>
</dbReference>
<evidence type="ECO:0000259" key="1">
    <source>
        <dbReference type="PROSITE" id="PS50878"/>
    </source>
</evidence>
<dbReference type="Proteomes" id="UP000478052">
    <property type="component" value="Unassembled WGS sequence"/>
</dbReference>
<dbReference type="GO" id="GO:0003824">
    <property type="term" value="F:catalytic activity"/>
    <property type="evidence" value="ECO:0007669"/>
    <property type="project" value="InterPro"/>
</dbReference>
<accession>A0A6G0VZU8</accession>
<dbReference type="OrthoDB" id="6629145at2759"/>
<dbReference type="InterPro" id="IPR000477">
    <property type="entry name" value="RT_dom"/>
</dbReference>
<sequence>MGRAAAVSDQLLAYCQEEGMDIALVQEHYTNRGKLSGFEVDPIRCYLSKGKRRRGAPKYVDYGAAIIVFNQDLVVAARDVDATENFVSIDLDCGADGLVTLISGYFKYKVPTAIHVAALEVLISSITDKVLIFLDANAFHKRWFSRISVRGEALAMFIDAHALEIANVRSPHTTFHGPRGRTNIDVTLVDRSTKPKLTGESRFVLQKCNHAQLRQAYEALDDLRATEHPNLDRYARDIEDDVSAAAELHATRSRRRKKVTQPWWNSELHAARKLVRATARRRITSGDRRSYNIARNTYTSLSRKSKLESWRNCCMLEGMLPWGKLYRWLKNGSKKGTSLGMMTKPDGVQCHSIDESVELLLNTLIPNDPPAQEPIEQERTTCDLREYDEQNIKEFAWAISPKRAPGKDGITGKIVRVLWPRLSLRILRLTNMCIREARFPDLWKSAVVVPIIKGNNRDVCLPKSYRPVSLLLVIGKILEKAINQRLQEQIAGNLSGKQYGFTKCRSTMDAVENLLTWSALRPEKYVITVFLDITGAFDNLAWAALQMDLNSLGASPHMRRLVAEYLSGRTATMTIGGVSKSVRVTKGCPQGSILGPVLWNVTMEALLRTRFPEQVSIQAYADDIAISIAGPTRNSIVQRAALALTPVLEWAEARGLSFSATKSQALMTKGELAPGFSVAFGNDRIVSVDKALVGTEHNLFFRLRGATGSGWGIRQTNLMILYRGVFLPKITYGARFWTKAIKSKAAISKLGSLQRVPVLGLTGAYRTTSSAALQVLAGVPPLDLELTWLADKAEAKLLPINLRQETVRKSTENLLATWQARWTASPKGRWTYLCFPGIRHRLSLPIALGHEVSQLLTGHGNFNAKLAALGLQPSPMCVCGNGEEDVGHVVFDCPVHDPHREKLELAVYRAGLAWPCSMRDMVSSKGPYEALSAKSHTCSDECQVESWQKRFTCGAVLRGHSCVGDAGGADADNSVTRTTGGAAVAESFARGLASGTRAACDFGRMPRTPCCRGSECGIRVLTCRTRRLKSGLEGRRQGRGRTETFGE</sequence>
<dbReference type="PANTHER" id="PTHR19446">
    <property type="entry name" value="REVERSE TRANSCRIPTASES"/>
    <property type="match status" value="1"/>
</dbReference>
<organism evidence="2 3">
    <name type="scientific">Aphis craccivora</name>
    <name type="common">Cowpea aphid</name>
    <dbReference type="NCBI Taxonomy" id="307492"/>
    <lineage>
        <taxon>Eukaryota</taxon>
        <taxon>Metazoa</taxon>
        <taxon>Ecdysozoa</taxon>
        <taxon>Arthropoda</taxon>
        <taxon>Hexapoda</taxon>
        <taxon>Insecta</taxon>
        <taxon>Pterygota</taxon>
        <taxon>Neoptera</taxon>
        <taxon>Paraneoptera</taxon>
        <taxon>Hemiptera</taxon>
        <taxon>Sternorrhyncha</taxon>
        <taxon>Aphidomorpha</taxon>
        <taxon>Aphidoidea</taxon>
        <taxon>Aphididae</taxon>
        <taxon>Aphidini</taxon>
        <taxon>Aphis</taxon>
        <taxon>Aphis</taxon>
    </lineage>
</organism>
<protein>
    <submittedName>
        <fullName evidence="2">Putative cytochrome P450 6a14</fullName>
    </submittedName>
</protein>
<dbReference type="CDD" id="cd01650">
    <property type="entry name" value="RT_nLTR_like"/>
    <property type="match status" value="1"/>
</dbReference>
<gene>
    <name evidence="2" type="ORF">FWK35_00032438</name>
</gene>
<reference evidence="2 3" key="1">
    <citation type="submission" date="2019-08" db="EMBL/GenBank/DDBJ databases">
        <title>Whole genome of Aphis craccivora.</title>
        <authorList>
            <person name="Voronova N.V."/>
            <person name="Shulinski R.S."/>
            <person name="Bandarenka Y.V."/>
            <person name="Zhorov D.G."/>
            <person name="Warner D."/>
        </authorList>
    </citation>
    <scope>NUCLEOTIDE SEQUENCE [LARGE SCALE GENOMIC DNA]</scope>
    <source>
        <strain evidence="2">180601</strain>
        <tissue evidence="2">Whole Body</tissue>
    </source>
</reference>
<dbReference type="PROSITE" id="PS50878">
    <property type="entry name" value="RT_POL"/>
    <property type="match status" value="1"/>
</dbReference>
<dbReference type="AlphaFoldDB" id="A0A6G0VZU8"/>
<dbReference type="InterPro" id="IPR043502">
    <property type="entry name" value="DNA/RNA_pol_sf"/>
</dbReference>
<evidence type="ECO:0000313" key="3">
    <source>
        <dbReference type="Proteomes" id="UP000478052"/>
    </source>
</evidence>
<keyword evidence="3" id="KW-1185">Reference proteome</keyword>
<comment type="caution">
    <text evidence="2">The sequence shown here is derived from an EMBL/GenBank/DDBJ whole genome shotgun (WGS) entry which is preliminary data.</text>
</comment>
<name>A0A6G0VZU8_APHCR</name>
<dbReference type="SUPFAM" id="SSF56219">
    <property type="entry name" value="DNase I-like"/>
    <property type="match status" value="1"/>
</dbReference>
<dbReference type="SUPFAM" id="SSF56672">
    <property type="entry name" value="DNA/RNA polymerases"/>
    <property type="match status" value="1"/>
</dbReference>
<dbReference type="InterPro" id="IPR036691">
    <property type="entry name" value="Endo/exonu/phosph_ase_sf"/>
</dbReference>
<dbReference type="Gene3D" id="3.60.10.10">
    <property type="entry name" value="Endonuclease/exonuclease/phosphatase"/>
    <property type="match status" value="1"/>
</dbReference>
<proteinExistence type="predicted"/>
<dbReference type="GO" id="GO:0071897">
    <property type="term" value="P:DNA biosynthetic process"/>
    <property type="evidence" value="ECO:0007669"/>
    <property type="project" value="UniProtKB-ARBA"/>
</dbReference>
<dbReference type="InterPro" id="IPR005135">
    <property type="entry name" value="Endo/exonuclease/phosphatase"/>
</dbReference>